<keyword evidence="6" id="KW-0325">Glycoprotein</keyword>
<comment type="similarity">
    <text evidence="1 7">Belongs to the AB hydrolase superfamily. Lipase family.</text>
</comment>
<evidence type="ECO:0000313" key="11">
    <source>
        <dbReference type="Proteomes" id="UP000827092"/>
    </source>
</evidence>
<keyword evidence="5" id="KW-0443">Lipid metabolism</keyword>
<dbReference type="SUPFAM" id="SSF53474">
    <property type="entry name" value="alpha/beta-Hydrolases"/>
    <property type="match status" value="1"/>
</dbReference>
<dbReference type="PIRSF" id="PIRSF000862">
    <property type="entry name" value="Steryl_ester_lip"/>
    <property type="match status" value="1"/>
</dbReference>
<keyword evidence="4 7" id="KW-0442">Lipid degradation</keyword>
<dbReference type="FunFam" id="3.40.50.1820:FF:000021">
    <property type="entry name" value="Lipase"/>
    <property type="match status" value="1"/>
</dbReference>
<dbReference type="InterPro" id="IPR025483">
    <property type="entry name" value="Lipase_euk"/>
</dbReference>
<evidence type="ECO:0000259" key="9">
    <source>
        <dbReference type="Pfam" id="PF04083"/>
    </source>
</evidence>
<evidence type="ECO:0000256" key="3">
    <source>
        <dbReference type="ARBA" id="ARBA00022801"/>
    </source>
</evidence>
<dbReference type="GO" id="GO:0016788">
    <property type="term" value="F:hydrolase activity, acting on ester bonds"/>
    <property type="evidence" value="ECO:0007669"/>
    <property type="project" value="InterPro"/>
</dbReference>
<evidence type="ECO:0000256" key="4">
    <source>
        <dbReference type="ARBA" id="ARBA00022963"/>
    </source>
</evidence>
<name>A0AAV6UA08_9ARAC</name>
<evidence type="ECO:0000256" key="2">
    <source>
        <dbReference type="ARBA" id="ARBA00022729"/>
    </source>
</evidence>
<protein>
    <recommendedName>
        <fullName evidence="7">Lipase</fullName>
    </recommendedName>
</protein>
<keyword evidence="3 7" id="KW-0378">Hydrolase</keyword>
<dbReference type="InterPro" id="IPR006693">
    <property type="entry name" value="AB_hydrolase_lipase"/>
</dbReference>
<dbReference type="Gene3D" id="3.40.50.1820">
    <property type="entry name" value="alpha/beta hydrolase"/>
    <property type="match status" value="1"/>
</dbReference>
<feature type="active site" description="Charge relay system" evidence="8">
    <location>
        <position position="312"/>
    </location>
</feature>
<dbReference type="PANTHER" id="PTHR11005">
    <property type="entry name" value="LYSOSOMAL ACID LIPASE-RELATED"/>
    <property type="match status" value="1"/>
</dbReference>
<feature type="domain" description="Partial AB-hydrolase lipase" evidence="9">
    <location>
        <begin position="6"/>
        <end position="66"/>
    </location>
</feature>
<keyword evidence="11" id="KW-1185">Reference proteome</keyword>
<evidence type="ECO:0000256" key="8">
    <source>
        <dbReference type="PIRSR" id="PIRSR000862-1"/>
    </source>
</evidence>
<organism evidence="10 11">
    <name type="scientific">Oedothorax gibbosus</name>
    <dbReference type="NCBI Taxonomy" id="931172"/>
    <lineage>
        <taxon>Eukaryota</taxon>
        <taxon>Metazoa</taxon>
        <taxon>Ecdysozoa</taxon>
        <taxon>Arthropoda</taxon>
        <taxon>Chelicerata</taxon>
        <taxon>Arachnida</taxon>
        <taxon>Araneae</taxon>
        <taxon>Araneomorphae</taxon>
        <taxon>Entelegynae</taxon>
        <taxon>Araneoidea</taxon>
        <taxon>Linyphiidae</taxon>
        <taxon>Erigoninae</taxon>
        <taxon>Oedothorax</taxon>
    </lineage>
</organism>
<dbReference type="GO" id="GO:0016042">
    <property type="term" value="P:lipid catabolic process"/>
    <property type="evidence" value="ECO:0007669"/>
    <property type="project" value="UniProtKB-KW"/>
</dbReference>
<sequence length="389" mass="43750">MNRDVSGLISSKGYPVESHVVQTKDGFLLTLQRIPHGKSGKTVSTNQQVVLIQHGLDSAASDWVLNFPHQSLGFILADAGYDVWLGNSRGNTYSRKHANYTPDMAAFWNYSFDQMAEFDLPAMIDYILQETKQEKLFYIGHSQGTSQAFAMLSENVQYNEKIKLFIALAPVTTVGHLKSAIKYLAPFTGDLEFLAGILGIKDFVPSEGIMKYFSEYLCDSEAKFLCEWVIFFLCGTDYQQLNSSRVGVYTAHTPAGTSVKSIAHYGQLVVSKKFAKFDYGKKNHLHYNQTTPPEYDLSKITAPVALMWSQNDELADPDDVAILQSKLKSVVHSYCVPVPAFNHYDFAIAMDAHEVLYNEVLRLLKEYQGIVRYPIRPTFSPCKQGRISK</sequence>
<evidence type="ECO:0000256" key="1">
    <source>
        <dbReference type="ARBA" id="ARBA00010701"/>
    </source>
</evidence>
<proteinExistence type="inferred from homology"/>
<feature type="active site" description="Charge relay system" evidence="8">
    <location>
        <position position="343"/>
    </location>
</feature>
<gene>
    <name evidence="10" type="ORF">JTE90_016369</name>
</gene>
<dbReference type="InterPro" id="IPR029058">
    <property type="entry name" value="AB_hydrolase_fold"/>
</dbReference>
<evidence type="ECO:0000313" key="10">
    <source>
        <dbReference type="EMBL" id="KAG8180335.1"/>
    </source>
</evidence>
<dbReference type="Pfam" id="PF04083">
    <property type="entry name" value="Abhydro_lipase"/>
    <property type="match status" value="1"/>
</dbReference>
<dbReference type="AlphaFoldDB" id="A0AAV6UA08"/>
<keyword evidence="2" id="KW-0732">Signal</keyword>
<feature type="active site" description="Nucleophile" evidence="8">
    <location>
        <position position="142"/>
    </location>
</feature>
<dbReference type="EMBL" id="JAFNEN010000567">
    <property type="protein sequence ID" value="KAG8180335.1"/>
    <property type="molecule type" value="Genomic_DNA"/>
</dbReference>
<evidence type="ECO:0000256" key="6">
    <source>
        <dbReference type="ARBA" id="ARBA00023180"/>
    </source>
</evidence>
<reference evidence="10 11" key="1">
    <citation type="journal article" date="2022" name="Nat. Ecol. Evol.">
        <title>A masculinizing supergene underlies an exaggerated male reproductive morph in a spider.</title>
        <authorList>
            <person name="Hendrickx F."/>
            <person name="De Corte Z."/>
            <person name="Sonet G."/>
            <person name="Van Belleghem S.M."/>
            <person name="Kostlbacher S."/>
            <person name="Vangestel C."/>
        </authorList>
    </citation>
    <scope>NUCLEOTIDE SEQUENCE [LARGE SCALE GENOMIC DNA]</scope>
    <source>
        <strain evidence="10">W744_W776</strain>
    </source>
</reference>
<dbReference type="Proteomes" id="UP000827092">
    <property type="component" value="Unassembled WGS sequence"/>
</dbReference>
<evidence type="ECO:0000256" key="7">
    <source>
        <dbReference type="PIRNR" id="PIRNR000862"/>
    </source>
</evidence>
<comment type="caution">
    <text evidence="10">The sequence shown here is derived from an EMBL/GenBank/DDBJ whole genome shotgun (WGS) entry which is preliminary data.</text>
</comment>
<evidence type="ECO:0000256" key="5">
    <source>
        <dbReference type="ARBA" id="ARBA00023098"/>
    </source>
</evidence>
<accession>A0AAV6UA08</accession>